<dbReference type="InterPro" id="IPR036390">
    <property type="entry name" value="WH_DNA-bd_sf"/>
</dbReference>
<sequence length="162" mass="17646">MSGADEAPTAPGGTVPGSTLWGNTGFRLIKLGEMVLATTEAAFAPLGMSPRQYNVLATAASLNSPSQQELSRRLGIDPNVMVGVIDELERQGVVERRRNPADRRRYIVAPTERGRELLRESARVVEEVEARVFGGLSDDERALLHEVAGRLLEEHPPPVKSH</sequence>
<proteinExistence type="predicted"/>
<dbReference type="AlphaFoldDB" id="A0A853BM86"/>
<dbReference type="GO" id="GO:0003700">
    <property type="term" value="F:DNA-binding transcription factor activity"/>
    <property type="evidence" value="ECO:0007669"/>
    <property type="project" value="InterPro"/>
</dbReference>
<evidence type="ECO:0000256" key="3">
    <source>
        <dbReference type="ARBA" id="ARBA00023163"/>
    </source>
</evidence>
<dbReference type="SUPFAM" id="SSF46785">
    <property type="entry name" value="Winged helix' DNA-binding domain"/>
    <property type="match status" value="1"/>
</dbReference>
<protein>
    <submittedName>
        <fullName evidence="5">DNA-binding MarR family transcriptional regulator</fullName>
    </submittedName>
</protein>
<comment type="caution">
    <text evidence="5">The sequence shown here is derived from an EMBL/GenBank/DDBJ whole genome shotgun (WGS) entry which is preliminary data.</text>
</comment>
<dbReference type="InterPro" id="IPR039422">
    <property type="entry name" value="MarR/SlyA-like"/>
</dbReference>
<gene>
    <name evidence="5" type="ORF">HNR12_002064</name>
</gene>
<dbReference type="GO" id="GO:0006950">
    <property type="term" value="P:response to stress"/>
    <property type="evidence" value="ECO:0007669"/>
    <property type="project" value="TreeGrafter"/>
</dbReference>
<accession>A0A853BM86</accession>
<dbReference type="GO" id="GO:0003677">
    <property type="term" value="F:DNA binding"/>
    <property type="evidence" value="ECO:0007669"/>
    <property type="project" value="UniProtKB-KW"/>
</dbReference>
<dbReference type="PROSITE" id="PS50995">
    <property type="entry name" value="HTH_MARR_2"/>
    <property type="match status" value="1"/>
</dbReference>
<evidence type="ECO:0000313" key="6">
    <source>
        <dbReference type="Proteomes" id="UP000575985"/>
    </source>
</evidence>
<evidence type="ECO:0000313" key="5">
    <source>
        <dbReference type="EMBL" id="NYI95787.1"/>
    </source>
</evidence>
<evidence type="ECO:0000256" key="2">
    <source>
        <dbReference type="ARBA" id="ARBA00023125"/>
    </source>
</evidence>
<keyword evidence="2 5" id="KW-0238">DNA-binding</keyword>
<dbReference type="PANTHER" id="PTHR33164:SF64">
    <property type="entry name" value="TRANSCRIPTIONAL REGULATOR SLYA"/>
    <property type="match status" value="1"/>
</dbReference>
<evidence type="ECO:0000256" key="1">
    <source>
        <dbReference type="ARBA" id="ARBA00023015"/>
    </source>
</evidence>
<dbReference type="SMART" id="SM00347">
    <property type="entry name" value="HTH_MARR"/>
    <property type="match status" value="1"/>
</dbReference>
<dbReference type="PRINTS" id="PR00598">
    <property type="entry name" value="HTHMARR"/>
</dbReference>
<dbReference type="Gene3D" id="1.10.10.10">
    <property type="entry name" value="Winged helix-like DNA-binding domain superfamily/Winged helix DNA-binding domain"/>
    <property type="match status" value="1"/>
</dbReference>
<keyword evidence="1" id="KW-0805">Transcription regulation</keyword>
<dbReference type="Pfam" id="PF01047">
    <property type="entry name" value="MarR"/>
    <property type="match status" value="1"/>
</dbReference>
<reference evidence="5 6" key="1">
    <citation type="submission" date="2020-07" db="EMBL/GenBank/DDBJ databases">
        <title>Sequencing the genomes of 1000 actinobacteria strains.</title>
        <authorList>
            <person name="Klenk H.-P."/>
        </authorList>
    </citation>
    <scope>NUCLEOTIDE SEQUENCE [LARGE SCALE GENOMIC DNA]</scope>
    <source>
        <strain evidence="5 6">DSM 45927</strain>
    </source>
</reference>
<organism evidence="5 6">
    <name type="scientific">Streptomonospora nanhaiensis</name>
    <dbReference type="NCBI Taxonomy" id="1323731"/>
    <lineage>
        <taxon>Bacteria</taxon>
        <taxon>Bacillati</taxon>
        <taxon>Actinomycetota</taxon>
        <taxon>Actinomycetes</taxon>
        <taxon>Streptosporangiales</taxon>
        <taxon>Nocardiopsidaceae</taxon>
        <taxon>Streptomonospora</taxon>
    </lineage>
</organism>
<keyword evidence="3" id="KW-0804">Transcription</keyword>
<dbReference type="InterPro" id="IPR036388">
    <property type="entry name" value="WH-like_DNA-bd_sf"/>
</dbReference>
<dbReference type="EMBL" id="JACCFO010000001">
    <property type="protein sequence ID" value="NYI95787.1"/>
    <property type="molecule type" value="Genomic_DNA"/>
</dbReference>
<dbReference type="RefSeq" id="WP_179767254.1">
    <property type="nucleotide sequence ID" value="NZ_JACCFO010000001.1"/>
</dbReference>
<keyword evidence="6" id="KW-1185">Reference proteome</keyword>
<dbReference type="InterPro" id="IPR000835">
    <property type="entry name" value="HTH_MarR-typ"/>
</dbReference>
<name>A0A853BM86_9ACTN</name>
<dbReference type="PANTHER" id="PTHR33164">
    <property type="entry name" value="TRANSCRIPTIONAL REGULATOR, MARR FAMILY"/>
    <property type="match status" value="1"/>
</dbReference>
<dbReference type="Proteomes" id="UP000575985">
    <property type="component" value="Unassembled WGS sequence"/>
</dbReference>
<evidence type="ECO:0000259" key="4">
    <source>
        <dbReference type="PROSITE" id="PS50995"/>
    </source>
</evidence>
<feature type="domain" description="HTH marR-type" evidence="4">
    <location>
        <begin position="22"/>
        <end position="153"/>
    </location>
</feature>